<dbReference type="EC" id="2.7.11.1" evidence="1"/>
<dbReference type="Pfam" id="PF00069">
    <property type="entry name" value="Pkinase"/>
    <property type="match status" value="1"/>
</dbReference>
<feature type="domain" description="Protein kinase" evidence="10">
    <location>
        <begin position="56"/>
        <end position="301"/>
    </location>
</feature>
<keyword evidence="2" id="KW-0723">Serine/threonine-protein kinase</keyword>
<evidence type="ECO:0000259" key="10">
    <source>
        <dbReference type="PROSITE" id="PS50011"/>
    </source>
</evidence>
<keyword evidence="3" id="KW-0808">Transferase</keyword>
<name>A0A8H5GYX4_9AGAR</name>
<accession>A0A8H5GYX4</accession>
<evidence type="ECO:0000256" key="8">
    <source>
        <dbReference type="ARBA" id="ARBA00048679"/>
    </source>
</evidence>
<dbReference type="InterPro" id="IPR000719">
    <property type="entry name" value="Prot_kinase_dom"/>
</dbReference>
<dbReference type="PROSITE" id="PS50011">
    <property type="entry name" value="PROTEIN_KINASE_DOM"/>
    <property type="match status" value="1"/>
</dbReference>
<dbReference type="SUPFAM" id="SSF56112">
    <property type="entry name" value="Protein kinase-like (PK-like)"/>
    <property type="match status" value="1"/>
</dbReference>
<comment type="caution">
    <text evidence="11">The sequence shown here is derived from an EMBL/GenBank/DDBJ whole genome shotgun (WGS) entry which is preliminary data.</text>
</comment>
<gene>
    <name evidence="11" type="ORF">D9758_000811</name>
</gene>
<comment type="catalytic activity">
    <reaction evidence="7">
        <text>L-threonyl-[protein] + ATP = O-phospho-L-threonyl-[protein] + ADP + H(+)</text>
        <dbReference type="Rhea" id="RHEA:46608"/>
        <dbReference type="Rhea" id="RHEA-COMP:11060"/>
        <dbReference type="Rhea" id="RHEA-COMP:11605"/>
        <dbReference type="ChEBI" id="CHEBI:15378"/>
        <dbReference type="ChEBI" id="CHEBI:30013"/>
        <dbReference type="ChEBI" id="CHEBI:30616"/>
        <dbReference type="ChEBI" id="CHEBI:61977"/>
        <dbReference type="ChEBI" id="CHEBI:456216"/>
        <dbReference type="EC" id="2.7.11.1"/>
    </reaction>
</comment>
<evidence type="ECO:0000256" key="7">
    <source>
        <dbReference type="ARBA" id="ARBA00047899"/>
    </source>
</evidence>
<keyword evidence="12" id="KW-1185">Reference proteome</keyword>
<evidence type="ECO:0000256" key="4">
    <source>
        <dbReference type="ARBA" id="ARBA00022741"/>
    </source>
</evidence>
<protein>
    <recommendedName>
        <fullName evidence="1">non-specific serine/threonine protein kinase</fullName>
        <ecNumber evidence="1">2.7.11.1</ecNumber>
    </recommendedName>
</protein>
<dbReference type="InterPro" id="IPR017441">
    <property type="entry name" value="Protein_kinase_ATP_BS"/>
</dbReference>
<keyword evidence="5" id="KW-0418">Kinase</keyword>
<evidence type="ECO:0000256" key="9">
    <source>
        <dbReference type="PROSITE-ProRule" id="PRU10141"/>
    </source>
</evidence>
<organism evidence="11 12">
    <name type="scientific">Tetrapyrgos nigripes</name>
    <dbReference type="NCBI Taxonomy" id="182062"/>
    <lineage>
        <taxon>Eukaryota</taxon>
        <taxon>Fungi</taxon>
        <taxon>Dikarya</taxon>
        <taxon>Basidiomycota</taxon>
        <taxon>Agaricomycotina</taxon>
        <taxon>Agaricomycetes</taxon>
        <taxon>Agaricomycetidae</taxon>
        <taxon>Agaricales</taxon>
        <taxon>Marasmiineae</taxon>
        <taxon>Marasmiaceae</taxon>
        <taxon>Tetrapyrgos</taxon>
    </lineage>
</organism>
<feature type="binding site" evidence="9">
    <location>
        <position position="85"/>
    </location>
    <ligand>
        <name>ATP</name>
        <dbReference type="ChEBI" id="CHEBI:30616"/>
    </ligand>
</feature>
<dbReference type="GO" id="GO:0004674">
    <property type="term" value="F:protein serine/threonine kinase activity"/>
    <property type="evidence" value="ECO:0007669"/>
    <property type="project" value="UniProtKB-KW"/>
</dbReference>
<dbReference type="OrthoDB" id="5979581at2759"/>
<keyword evidence="6 9" id="KW-0067">ATP-binding</keyword>
<keyword evidence="4 9" id="KW-0547">Nucleotide-binding</keyword>
<dbReference type="SMART" id="SM00220">
    <property type="entry name" value="S_TKc"/>
    <property type="match status" value="1"/>
</dbReference>
<sequence length="301" mass="34105">MLKSVFSRAPWEPLSFPNKGFDPIPADKVVEEETLPDYVATRYYPVTIGEIFQDRYQVVAKLGYGATSTVWLARDLSGHRHVALKLFIKSESMGDEVVRELGVYKRIERTSKKHPGRSAVRSLLASFEVEGPEGQHLCLVHPPFLESVRTFLRRNSERRLPAVVVAFILKRLLLALDYLHNECHVIHGDLQDSNIMFDTTDTSVFKEFEKAELNDPCRRKEIGGRTIYESRKLEKPIGLGAPIVCDLGSALALDDGKEHREVIQPAFYRAPEVILGAPLMYSADMWNVGCMYFFLANFSSL</sequence>
<dbReference type="PANTHER" id="PTHR47634:SF9">
    <property type="entry name" value="PROTEIN KINASE DOMAIN-CONTAINING PROTEIN-RELATED"/>
    <property type="match status" value="1"/>
</dbReference>
<proteinExistence type="predicted"/>
<dbReference type="AlphaFoldDB" id="A0A8H5GYX4"/>
<dbReference type="GO" id="GO:0050684">
    <property type="term" value="P:regulation of mRNA processing"/>
    <property type="evidence" value="ECO:0007669"/>
    <property type="project" value="TreeGrafter"/>
</dbReference>
<evidence type="ECO:0000256" key="5">
    <source>
        <dbReference type="ARBA" id="ARBA00022777"/>
    </source>
</evidence>
<reference evidence="11 12" key="1">
    <citation type="journal article" date="2020" name="ISME J.">
        <title>Uncovering the hidden diversity of litter-decomposition mechanisms in mushroom-forming fungi.</title>
        <authorList>
            <person name="Floudas D."/>
            <person name="Bentzer J."/>
            <person name="Ahren D."/>
            <person name="Johansson T."/>
            <person name="Persson P."/>
            <person name="Tunlid A."/>
        </authorList>
    </citation>
    <scope>NUCLEOTIDE SEQUENCE [LARGE SCALE GENOMIC DNA]</scope>
    <source>
        <strain evidence="11 12">CBS 291.85</strain>
    </source>
</reference>
<dbReference type="GO" id="GO:0000245">
    <property type="term" value="P:spliceosomal complex assembly"/>
    <property type="evidence" value="ECO:0007669"/>
    <property type="project" value="TreeGrafter"/>
</dbReference>
<dbReference type="GO" id="GO:0005524">
    <property type="term" value="F:ATP binding"/>
    <property type="evidence" value="ECO:0007669"/>
    <property type="project" value="UniProtKB-UniRule"/>
</dbReference>
<evidence type="ECO:0000313" key="12">
    <source>
        <dbReference type="Proteomes" id="UP000559256"/>
    </source>
</evidence>
<dbReference type="PANTHER" id="PTHR47634">
    <property type="entry name" value="PROTEIN KINASE DOMAIN-CONTAINING PROTEIN-RELATED"/>
    <property type="match status" value="1"/>
</dbReference>
<dbReference type="InterPro" id="IPR051334">
    <property type="entry name" value="SRPK"/>
</dbReference>
<dbReference type="Gene3D" id="3.30.200.20">
    <property type="entry name" value="Phosphorylase Kinase, domain 1"/>
    <property type="match status" value="1"/>
</dbReference>
<evidence type="ECO:0000256" key="3">
    <source>
        <dbReference type="ARBA" id="ARBA00022679"/>
    </source>
</evidence>
<dbReference type="InterPro" id="IPR011009">
    <property type="entry name" value="Kinase-like_dom_sf"/>
</dbReference>
<dbReference type="EMBL" id="JAACJM010000003">
    <property type="protein sequence ID" value="KAF5373633.1"/>
    <property type="molecule type" value="Genomic_DNA"/>
</dbReference>
<comment type="catalytic activity">
    <reaction evidence="8">
        <text>L-seryl-[protein] + ATP = O-phospho-L-seryl-[protein] + ADP + H(+)</text>
        <dbReference type="Rhea" id="RHEA:17989"/>
        <dbReference type="Rhea" id="RHEA-COMP:9863"/>
        <dbReference type="Rhea" id="RHEA-COMP:11604"/>
        <dbReference type="ChEBI" id="CHEBI:15378"/>
        <dbReference type="ChEBI" id="CHEBI:29999"/>
        <dbReference type="ChEBI" id="CHEBI:30616"/>
        <dbReference type="ChEBI" id="CHEBI:83421"/>
        <dbReference type="ChEBI" id="CHEBI:456216"/>
        <dbReference type="EC" id="2.7.11.1"/>
    </reaction>
</comment>
<evidence type="ECO:0000256" key="6">
    <source>
        <dbReference type="ARBA" id="ARBA00022840"/>
    </source>
</evidence>
<dbReference type="Gene3D" id="1.10.510.10">
    <property type="entry name" value="Transferase(Phosphotransferase) domain 1"/>
    <property type="match status" value="1"/>
</dbReference>
<evidence type="ECO:0000313" key="11">
    <source>
        <dbReference type="EMBL" id="KAF5373633.1"/>
    </source>
</evidence>
<evidence type="ECO:0000256" key="2">
    <source>
        <dbReference type="ARBA" id="ARBA00022527"/>
    </source>
</evidence>
<dbReference type="Proteomes" id="UP000559256">
    <property type="component" value="Unassembled WGS sequence"/>
</dbReference>
<dbReference type="PROSITE" id="PS00107">
    <property type="entry name" value="PROTEIN_KINASE_ATP"/>
    <property type="match status" value="1"/>
</dbReference>
<evidence type="ECO:0000256" key="1">
    <source>
        <dbReference type="ARBA" id="ARBA00012513"/>
    </source>
</evidence>